<dbReference type="EMBL" id="KN726143">
    <property type="protein sequence ID" value="KIH69519.1"/>
    <property type="molecule type" value="Genomic_DNA"/>
</dbReference>
<keyword evidence="2" id="KW-0732">Signal</keyword>
<evidence type="ECO:0000313" key="3">
    <source>
        <dbReference type="EMBL" id="KIH69519.1"/>
    </source>
</evidence>
<reference evidence="3 4" key="1">
    <citation type="submission" date="2013-12" db="EMBL/GenBank/DDBJ databases">
        <title>Draft genome of the parsitic nematode Ancylostoma duodenale.</title>
        <authorList>
            <person name="Mitreva M."/>
        </authorList>
    </citation>
    <scope>NUCLEOTIDE SEQUENCE [LARGE SCALE GENOMIC DNA]</scope>
    <source>
        <strain evidence="3 4">Zhejiang</strain>
    </source>
</reference>
<feature type="signal peptide" evidence="2">
    <location>
        <begin position="1"/>
        <end position="21"/>
    </location>
</feature>
<organism evidence="3 4">
    <name type="scientific">Ancylostoma duodenale</name>
    <dbReference type="NCBI Taxonomy" id="51022"/>
    <lineage>
        <taxon>Eukaryota</taxon>
        <taxon>Metazoa</taxon>
        <taxon>Ecdysozoa</taxon>
        <taxon>Nematoda</taxon>
        <taxon>Chromadorea</taxon>
        <taxon>Rhabditida</taxon>
        <taxon>Rhabditina</taxon>
        <taxon>Rhabditomorpha</taxon>
        <taxon>Strongyloidea</taxon>
        <taxon>Ancylostomatidae</taxon>
        <taxon>Ancylostomatinae</taxon>
        <taxon>Ancylostoma</taxon>
    </lineage>
</organism>
<evidence type="ECO:0000256" key="2">
    <source>
        <dbReference type="SAM" id="SignalP"/>
    </source>
</evidence>
<sequence>MAGIVGTFLLCLCLSVGLVKLSDILQGDELLTTDEYEAFESSDRLKRPPRRADHEVKAEEGLSSKNNWGFNDGPAESPEKHGQTTMVEVAERLTTTTPYYEEVDPSRNGLLKDIGSINVGFGVGVGVPGNDPVRVASRVGVGFGASGLAGQLPIGQDIYPRQAQPRIRYPSESVQLVLCRISQFET</sequence>
<dbReference type="AlphaFoldDB" id="A0A0C2HCT9"/>
<evidence type="ECO:0000313" key="4">
    <source>
        <dbReference type="Proteomes" id="UP000054047"/>
    </source>
</evidence>
<name>A0A0C2HCT9_9BILA</name>
<keyword evidence="4" id="KW-1185">Reference proteome</keyword>
<accession>A0A0C2HCT9</accession>
<dbReference type="OrthoDB" id="5870865at2759"/>
<feature type="chain" id="PRO_5002149645" evidence="2">
    <location>
        <begin position="22"/>
        <end position="186"/>
    </location>
</feature>
<evidence type="ECO:0000256" key="1">
    <source>
        <dbReference type="SAM" id="MobiDB-lite"/>
    </source>
</evidence>
<protein>
    <submittedName>
        <fullName evidence="3">Uncharacterized protein</fullName>
    </submittedName>
</protein>
<dbReference type="Proteomes" id="UP000054047">
    <property type="component" value="Unassembled WGS sequence"/>
</dbReference>
<gene>
    <name evidence="3" type="ORF">ANCDUO_00124</name>
</gene>
<proteinExistence type="predicted"/>
<feature type="region of interest" description="Disordered" evidence="1">
    <location>
        <begin position="38"/>
        <end position="83"/>
    </location>
</feature>
<feature type="compositionally biased region" description="Basic and acidic residues" evidence="1">
    <location>
        <begin position="41"/>
        <end position="62"/>
    </location>
</feature>